<dbReference type="EMBL" id="LK032281">
    <property type="protein sequence ID" value="CDY31892.1"/>
    <property type="molecule type" value="Genomic_DNA"/>
</dbReference>
<accession>A0A078H307</accession>
<feature type="region of interest" description="Disordered" evidence="1">
    <location>
        <begin position="1"/>
        <end position="22"/>
    </location>
</feature>
<organism evidence="2 3">
    <name type="scientific">Brassica napus</name>
    <name type="common">Rape</name>
    <dbReference type="NCBI Taxonomy" id="3708"/>
    <lineage>
        <taxon>Eukaryota</taxon>
        <taxon>Viridiplantae</taxon>
        <taxon>Streptophyta</taxon>
        <taxon>Embryophyta</taxon>
        <taxon>Tracheophyta</taxon>
        <taxon>Spermatophyta</taxon>
        <taxon>Magnoliopsida</taxon>
        <taxon>eudicotyledons</taxon>
        <taxon>Gunneridae</taxon>
        <taxon>Pentapetalae</taxon>
        <taxon>rosids</taxon>
        <taxon>malvids</taxon>
        <taxon>Brassicales</taxon>
        <taxon>Brassicaceae</taxon>
        <taxon>Brassiceae</taxon>
        <taxon>Brassica</taxon>
    </lineage>
</organism>
<evidence type="ECO:0000256" key="1">
    <source>
        <dbReference type="SAM" id="MobiDB-lite"/>
    </source>
</evidence>
<keyword evidence="3" id="KW-1185">Reference proteome</keyword>
<dbReference type="Gramene" id="CDY31892">
    <property type="protein sequence ID" value="CDY31892"/>
    <property type="gene ID" value="GSBRNA2T00050638001"/>
</dbReference>
<reference evidence="2 3" key="1">
    <citation type="journal article" date="2014" name="Science">
        <title>Plant genetics. Early allopolyploid evolution in the post-Neolithic Brassica napus oilseed genome.</title>
        <authorList>
            <person name="Chalhoub B."/>
            <person name="Denoeud F."/>
            <person name="Liu S."/>
            <person name="Parkin I.A."/>
            <person name="Tang H."/>
            <person name="Wang X."/>
            <person name="Chiquet J."/>
            <person name="Belcram H."/>
            <person name="Tong C."/>
            <person name="Samans B."/>
            <person name="Correa M."/>
            <person name="Da Silva C."/>
            <person name="Just J."/>
            <person name="Falentin C."/>
            <person name="Koh C.S."/>
            <person name="Le Clainche I."/>
            <person name="Bernard M."/>
            <person name="Bento P."/>
            <person name="Noel B."/>
            <person name="Labadie K."/>
            <person name="Alberti A."/>
            <person name="Charles M."/>
            <person name="Arnaud D."/>
            <person name="Guo H."/>
            <person name="Daviaud C."/>
            <person name="Alamery S."/>
            <person name="Jabbari K."/>
            <person name="Zhao M."/>
            <person name="Edger P.P."/>
            <person name="Chelaifa H."/>
            <person name="Tack D."/>
            <person name="Lassalle G."/>
            <person name="Mestiri I."/>
            <person name="Schnel N."/>
            <person name="Le Paslier M.C."/>
            <person name="Fan G."/>
            <person name="Renault V."/>
            <person name="Bayer P.E."/>
            <person name="Golicz A.A."/>
            <person name="Manoli S."/>
            <person name="Lee T.H."/>
            <person name="Thi V.H."/>
            <person name="Chalabi S."/>
            <person name="Hu Q."/>
            <person name="Fan C."/>
            <person name="Tollenaere R."/>
            <person name="Lu Y."/>
            <person name="Battail C."/>
            <person name="Shen J."/>
            <person name="Sidebottom C.H."/>
            <person name="Wang X."/>
            <person name="Canaguier A."/>
            <person name="Chauveau A."/>
            <person name="Berard A."/>
            <person name="Deniot G."/>
            <person name="Guan M."/>
            <person name="Liu Z."/>
            <person name="Sun F."/>
            <person name="Lim Y.P."/>
            <person name="Lyons E."/>
            <person name="Town C.D."/>
            <person name="Bancroft I."/>
            <person name="Wang X."/>
            <person name="Meng J."/>
            <person name="Ma J."/>
            <person name="Pires J.C."/>
            <person name="King G.J."/>
            <person name="Brunel D."/>
            <person name="Delourme R."/>
            <person name="Renard M."/>
            <person name="Aury J.M."/>
            <person name="Adams K.L."/>
            <person name="Batley J."/>
            <person name="Snowdon R.J."/>
            <person name="Tost J."/>
            <person name="Edwards D."/>
            <person name="Zhou Y."/>
            <person name="Hua W."/>
            <person name="Sharpe A.G."/>
            <person name="Paterson A.H."/>
            <person name="Guan C."/>
            <person name="Wincker P."/>
        </authorList>
    </citation>
    <scope>NUCLEOTIDE SEQUENCE [LARGE SCALE GENOMIC DNA]</scope>
    <source>
        <strain evidence="3">cv. Darmor-bzh</strain>
    </source>
</reference>
<dbReference type="Proteomes" id="UP000028999">
    <property type="component" value="Unassembled WGS sequence"/>
</dbReference>
<proteinExistence type="predicted"/>
<evidence type="ECO:0000313" key="2">
    <source>
        <dbReference type="EMBL" id="CDY31892.1"/>
    </source>
</evidence>
<feature type="compositionally biased region" description="Basic residues" evidence="1">
    <location>
        <begin position="12"/>
        <end position="22"/>
    </location>
</feature>
<evidence type="ECO:0000313" key="3">
    <source>
        <dbReference type="Proteomes" id="UP000028999"/>
    </source>
</evidence>
<protein>
    <submittedName>
        <fullName evidence="2">BnaC07g15420D protein</fullName>
    </submittedName>
</protein>
<sequence length="22" mass="2604">MAASRRPNWPLVRRRKSPRDPG</sequence>
<dbReference type="AlphaFoldDB" id="A0A078H307"/>
<dbReference type="PaxDb" id="3708-A0A078H307"/>
<name>A0A078H307_BRANA</name>
<gene>
    <name evidence="2" type="primary">BnaC07g15420D</name>
    <name evidence="2" type="ORF">GSBRNA2T00050638001</name>
</gene>